<evidence type="ECO:0000256" key="2">
    <source>
        <dbReference type="ARBA" id="ARBA00022741"/>
    </source>
</evidence>
<dbReference type="InterPro" id="IPR003593">
    <property type="entry name" value="AAA+_ATPase"/>
</dbReference>
<dbReference type="Proteomes" id="UP001501337">
    <property type="component" value="Unassembled WGS sequence"/>
</dbReference>
<feature type="domain" description="ABC transporter" evidence="4">
    <location>
        <begin position="11"/>
        <end position="243"/>
    </location>
</feature>
<dbReference type="Gene3D" id="3.40.50.300">
    <property type="entry name" value="P-loop containing nucleotide triphosphate hydrolases"/>
    <property type="match status" value="1"/>
</dbReference>
<dbReference type="InterPro" id="IPR008995">
    <property type="entry name" value="Mo/tungstate-bd_C_term_dom"/>
</dbReference>
<dbReference type="RefSeq" id="WP_344809083.1">
    <property type="nucleotide sequence ID" value="NZ_BAABBO010000019.1"/>
</dbReference>
<sequence>MVASTDQRYALEIEQLSAGYDGTDVLHQVSFVLKPGEIACLLGPSGCGKTTLLKTLAGFNSVSSGQVKIDGRLLSSKDVNVSPEHRAIGMVFQDFALFPHFSVNQNIAFGLDRLSKQKRRQTVAQLLELVGLHGFGEQYPHELSGGQQQRVALARALAPEPTLLLLDEPFSSLDAELRGRLSLDIRDILKQRNATALMVTHDQQEAFAMADQVGILKDGNLQQWDSPFNLYHEPANRFVANFIGRGTLLEGIMRSGEAIETELGLLIGNRAYRWPEGHPVDVLIRPDDVVEDRNSDMSAVIVGKVFAGSSTLYRLELRSGKRIEILCPSHHDYELKDALPIRVQADHLIAFERHDPI</sequence>
<keyword evidence="3 5" id="KW-0067">ATP-binding</keyword>
<dbReference type="GO" id="GO:0005524">
    <property type="term" value="F:ATP binding"/>
    <property type="evidence" value="ECO:0007669"/>
    <property type="project" value="UniProtKB-KW"/>
</dbReference>
<proteinExistence type="predicted"/>
<comment type="caution">
    <text evidence="5">The sequence shown here is derived from an EMBL/GenBank/DDBJ whole genome shotgun (WGS) entry which is preliminary data.</text>
</comment>
<dbReference type="PANTHER" id="PTHR42781">
    <property type="entry name" value="SPERMIDINE/PUTRESCINE IMPORT ATP-BINDING PROTEIN POTA"/>
    <property type="match status" value="1"/>
</dbReference>
<dbReference type="Gene3D" id="2.40.50.100">
    <property type="match status" value="1"/>
</dbReference>
<dbReference type="InterPro" id="IPR013611">
    <property type="entry name" value="Transp-assoc_OB_typ2"/>
</dbReference>
<accession>A0ABP7Q5C0</accession>
<evidence type="ECO:0000256" key="1">
    <source>
        <dbReference type="ARBA" id="ARBA00022448"/>
    </source>
</evidence>
<keyword evidence="2" id="KW-0547">Nucleotide-binding</keyword>
<name>A0ABP7Q5C0_9GAMM</name>
<evidence type="ECO:0000313" key="5">
    <source>
        <dbReference type="EMBL" id="GAA3976203.1"/>
    </source>
</evidence>
<dbReference type="PROSITE" id="PS50893">
    <property type="entry name" value="ABC_TRANSPORTER_2"/>
    <property type="match status" value="1"/>
</dbReference>
<dbReference type="InterPro" id="IPR017871">
    <property type="entry name" value="ABC_transporter-like_CS"/>
</dbReference>
<evidence type="ECO:0000256" key="3">
    <source>
        <dbReference type="ARBA" id="ARBA00022840"/>
    </source>
</evidence>
<reference evidence="6" key="1">
    <citation type="journal article" date="2019" name="Int. J. Syst. Evol. Microbiol.">
        <title>The Global Catalogue of Microorganisms (GCM) 10K type strain sequencing project: providing services to taxonomists for standard genome sequencing and annotation.</title>
        <authorList>
            <consortium name="The Broad Institute Genomics Platform"/>
            <consortium name="The Broad Institute Genome Sequencing Center for Infectious Disease"/>
            <person name="Wu L."/>
            <person name="Ma J."/>
        </authorList>
    </citation>
    <scope>NUCLEOTIDE SEQUENCE [LARGE SCALE GENOMIC DNA]</scope>
    <source>
        <strain evidence="6">JCM 17555</strain>
    </source>
</reference>
<evidence type="ECO:0000313" key="6">
    <source>
        <dbReference type="Proteomes" id="UP001501337"/>
    </source>
</evidence>
<keyword evidence="1" id="KW-0813">Transport</keyword>
<dbReference type="SUPFAM" id="SSF52540">
    <property type="entry name" value="P-loop containing nucleoside triphosphate hydrolases"/>
    <property type="match status" value="1"/>
</dbReference>
<keyword evidence="6" id="KW-1185">Reference proteome</keyword>
<evidence type="ECO:0000259" key="4">
    <source>
        <dbReference type="PROSITE" id="PS50893"/>
    </source>
</evidence>
<dbReference type="InterPro" id="IPR027417">
    <property type="entry name" value="P-loop_NTPase"/>
</dbReference>
<protein>
    <submittedName>
        <fullName evidence="5">ABC transporter ATP-binding protein</fullName>
    </submittedName>
</protein>
<dbReference type="PROSITE" id="PS00211">
    <property type="entry name" value="ABC_TRANSPORTER_1"/>
    <property type="match status" value="1"/>
</dbReference>
<dbReference type="InterPro" id="IPR003439">
    <property type="entry name" value="ABC_transporter-like_ATP-bd"/>
</dbReference>
<gene>
    <name evidence="5" type="ORF">GCM10022278_36340</name>
</gene>
<organism evidence="5 6">
    <name type="scientific">Allohahella marinimesophila</name>
    <dbReference type="NCBI Taxonomy" id="1054972"/>
    <lineage>
        <taxon>Bacteria</taxon>
        <taxon>Pseudomonadati</taxon>
        <taxon>Pseudomonadota</taxon>
        <taxon>Gammaproteobacteria</taxon>
        <taxon>Oceanospirillales</taxon>
        <taxon>Hahellaceae</taxon>
        <taxon>Allohahella</taxon>
    </lineage>
</organism>
<dbReference type="SUPFAM" id="SSF50331">
    <property type="entry name" value="MOP-like"/>
    <property type="match status" value="1"/>
</dbReference>
<dbReference type="Pfam" id="PF08402">
    <property type="entry name" value="TOBE_2"/>
    <property type="match status" value="1"/>
</dbReference>
<dbReference type="SMART" id="SM00382">
    <property type="entry name" value="AAA"/>
    <property type="match status" value="1"/>
</dbReference>
<dbReference type="EMBL" id="BAABBO010000019">
    <property type="protein sequence ID" value="GAA3976203.1"/>
    <property type="molecule type" value="Genomic_DNA"/>
</dbReference>
<dbReference type="Pfam" id="PF00005">
    <property type="entry name" value="ABC_tran"/>
    <property type="match status" value="1"/>
</dbReference>
<dbReference type="PANTHER" id="PTHR42781:SF4">
    <property type="entry name" value="SPERMIDINE_PUTRESCINE IMPORT ATP-BINDING PROTEIN POTA"/>
    <property type="match status" value="1"/>
</dbReference>
<dbReference type="InterPro" id="IPR050093">
    <property type="entry name" value="ABC_SmlMolc_Importer"/>
</dbReference>